<organism evidence="9 10">
    <name type="scientific">Clostridium felsineum</name>
    <dbReference type="NCBI Taxonomy" id="36839"/>
    <lineage>
        <taxon>Bacteria</taxon>
        <taxon>Bacillati</taxon>
        <taxon>Bacillota</taxon>
        <taxon>Clostridia</taxon>
        <taxon>Eubacteriales</taxon>
        <taxon>Clostridiaceae</taxon>
        <taxon>Clostridium</taxon>
    </lineage>
</organism>
<accession>A0A1S8MFW8</accession>
<dbReference type="InterPro" id="IPR017853">
    <property type="entry name" value="GH"/>
</dbReference>
<keyword evidence="10" id="KW-1185">Reference proteome</keyword>
<name>A0A1S8MFW8_9CLOT</name>
<protein>
    <submittedName>
        <fullName evidence="9">Endoglucanase D</fullName>
        <ecNumber evidence="9">3.2.1.4</ecNumber>
    </submittedName>
</protein>
<dbReference type="SUPFAM" id="SSF51445">
    <property type="entry name" value="(Trans)glycosidases"/>
    <property type="match status" value="1"/>
</dbReference>
<dbReference type="EMBL" id="CP096983">
    <property type="protein sequence ID" value="URZ10660.1"/>
    <property type="molecule type" value="Genomic_DNA"/>
</dbReference>
<keyword evidence="3" id="KW-0136">Cellulose degradation</keyword>
<evidence type="ECO:0000256" key="2">
    <source>
        <dbReference type="ARBA" id="ARBA00022801"/>
    </source>
</evidence>
<dbReference type="PROSITE" id="PS00659">
    <property type="entry name" value="GLYCOSYL_HYDROL_F5"/>
    <property type="match status" value="1"/>
</dbReference>
<dbReference type="GO" id="GO:0005576">
    <property type="term" value="C:extracellular region"/>
    <property type="evidence" value="ECO:0007669"/>
    <property type="project" value="TreeGrafter"/>
</dbReference>
<keyword evidence="5 7" id="KW-0326">Glycosidase</keyword>
<dbReference type="InterPro" id="IPR018087">
    <property type="entry name" value="Glyco_hydro_5_CS"/>
</dbReference>
<dbReference type="Proteomes" id="UP000190951">
    <property type="component" value="Chromosome"/>
</dbReference>
<dbReference type="Gene3D" id="3.20.20.80">
    <property type="entry name" value="Glycosidases"/>
    <property type="match status" value="1"/>
</dbReference>
<evidence type="ECO:0000256" key="5">
    <source>
        <dbReference type="ARBA" id="ARBA00023295"/>
    </source>
</evidence>
<evidence type="ECO:0000256" key="4">
    <source>
        <dbReference type="ARBA" id="ARBA00023277"/>
    </source>
</evidence>
<gene>
    <name evidence="9" type="primary">engD_2</name>
    <name evidence="9" type="ORF">CROST_013700</name>
</gene>
<dbReference type="InterPro" id="IPR001547">
    <property type="entry name" value="Glyco_hydro_5"/>
</dbReference>
<dbReference type="KEGG" id="crw:CROST_013700"/>
<feature type="domain" description="Glycoside hydrolase family 5" evidence="8">
    <location>
        <begin position="67"/>
        <end position="343"/>
    </location>
</feature>
<evidence type="ECO:0000256" key="1">
    <source>
        <dbReference type="ARBA" id="ARBA00022729"/>
    </source>
</evidence>
<keyword evidence="4" id="KW-0119">Carbohydrate metabolism</keyword>
<evidence type="ECO:0000256" key="3">
    <source>
        <dbReference type="ARBA" id="ARBA00023001"/>
    </source>
</evidence>
<dbReference type="RefSeq" id="WP_077832504.1">
    <property type="nucleotide sequence ID" value="NZ_CP096983.1"/>
</dbReference>
<proteinExistence type="inferred from homology"/>
<evidence type="ECO:0000259" key="8">
    <source>
        <dbReference type="Pfam" id="PF00150"/>
    </source>
</evidence>
<evidence type="ECO:0000313" key="9">
    <source>
        <dbReference type="EMBL" id="URZ10660.1"/>
    </source>
</evidence>
<dbReference type="Pfam" id="PF00150">
    <property type="entry name" value="Cellulase"/>
    <property type="match status" value="1"/>
</dbReference>
<keyword evidence="6" id="KW-0624">Polysaccharide degradation</keyword>
<dbReference type="EC" id="3.2.1.4" evidence="9"/>
<dbReference type="InterPro" id="IPR050386">
    <property type="entry name" value="Glycosyl_hydrolase_5"/>
</dbReference>
<reference evidence="9 10" key="1">
    <citation type="submission" date="2022-04" db="EMBL/GenBank/DDBJ databases">
        <title>Genome sequence of C. roseum typestrain.</title>
        <authorList>
            <person name="Poehlein A."/>
            <person name="Schoch T."/>
            <person name="Duerre P."/>
            <person name="Daniel R."/>
        </authorList>
    </citation>
    <scope>NUCLEOTIDE SEQUENCE [LARGE SCALE GENOMIC DNA]</scope>
    <source>
        <strain evidence="9 10">DSM 7320</strain>
    </source>
</reference>
<dbReference type="GO" id="GO:0030245">
    <property type="term" value="P:cellulose catabolic process"/>
    <property type="evidence" value="ECO:0007669"/>
    <property type="project" value="UniProtKB-KW"/>
</dbReference>
<keyword evidence="2 7" id="KW-0378">Hydrolase</keyword>
<dbReference type="PANTHER" id="PTHR31297:SF17">
    <property type="entry name" value="ENDOGLUCANASE"/>
    <property type="match status" value="1"/>
</dbReference>
<dbReference type="STRING" id="84029.CROST_02140"/>
<evidence type="ECO:0000256" key="7">
    <source>
        <dbReference type="RuleBase" id="RU361153"/>
    </source>
</evidence>
<dbReference type="GO" id="GO:0008810">
    <property type="term" value="F:cellulase activity"/>
    <property type="evidence" value="ECO:0007669"/>
    <property type="project" value="UniProtKB-EC"/>
</dbReference>
<dbReference type="PANTHER" id="PTHR31297">
    <property type="entry name" value="GLUCAN ENDO-1,6-BETA-GLUCOSIDASE B"/>
    <property type="match status" value="1"/>
</dbReference>
<dbReference type="GO" id="GO:0008422">
    <property type="term" value="F:beta-glucosidase activity"/>
    <property type="evidence" value="ECO:0007669"/>
    <property type="project" value="TreeGrafter"/>
</dbReference>
<dbReference type="GO" id="GO:0009986">
    <property type="term" value="C:cell surface"/>
    <property type="evidence" value="ECO:0007669"/>
    <property type="project" value="TreeGrafter"/>
</dbReference>
<dbReference type="AlphaFoldDB" id="A0A1S8MFW8"/>
<keyword evidence="1" id="KW-0732">Signal</keyword>
<comment type="similarity">
    <text evidence="7">Belongs to the glycosyl hydrolase 5 (cellulase A) family.</text>
</comment>
<evidence type="ECO:0000256" key="6">
    <source>
        <dbReference type="ARBA" id="ARBA00023326"/>
    </source>
</evidence>
<sequence>MLKTLFSKAKISLLTLAFLGTSFSTINVSAATTNSKPKLNDMSAQQVVDDMKVGWNLGNTLDASPDETSWGNPKTTQAMIDQIKKAGFNTVRIPVSWASHIGAGPKYNIDKAWLNRVQDVVDYAIKDDMYVILNTHHETSWVVPTYAKEAASTDELTKVWTQIATRFRNYNNRLILETLNEPRVVGSPEEWSGGTPETRDVINHFNLAAVNAIRNTGSKNATRFIMVPTNGASTATAAMNDLKIPNNDKRVIVSLHAYSPYFFAMDTDANGISTWGSQADKDELDGEFDAIYNKFVKNGQAVVMGEFGSINKNNEASRVAHANYYVSAARKRGITPIWWDNGPSKAGADSFGIFDRNNLTWVFPDIAKALVSGAK</sequence>
<evidence type="ECO:0000313" key="10">
    <source>
        <dbReference type="Proteomes" id="UP000190951"/>
    </source>
</evidence>